<dbReference type="AlphaFoldDB" id="A0A8S3C9U8"/>
<accession>A0A8S3C9U8</accession>
<evidence type="ECO:0000313" key="2">
    <source>
        <dbReference type="Proteomes" id="UP000676336"/>
    </source>
</evidence>
<comment type="caution">
    <text evidence="1">The sequence shown here is derived from an EMBL/GenBank/DDBJ whole genome shotgun (WGS) entry which is preliminary data.</text>
</comment>
<protein>
    <submittedName>
        <fullName evidence="1">Uncharacterized protein</fullName>
    </submittedName>
</protein>
<evidence type="ECO:0000313" key="1">
    <source>
        <dbReference type="EMBL" id="CAF4903772.1"/>
    </source>
</evidence>
<gene>
    <name evidence="1" type="ORF">SMN809_LOCUS51881</name>
</gene>
<dbReference type="Proteomes" id="UP000676336">
    <property type="component" value="Unassembled WGS sequence"/>
</dbReference>
<dbReference type="EMBL" id="CAJOBI010174928">
    <property type="protein sequence ID" value="CAF4903772.1"/>
    <property type="molecule type" value="Genomic_DNA"/>
</dbReference>
<proteinExistence type="predicted"/>
<sequence>MEVATLPPLVAPLFVMTVAGENKLLEQ</sequence>
<name>A0A8S3C9U8_9BILA</name>
<feature type="non-terminal residue" evidence="1">
    <location>
        <position position="27"/>
    </location>
</feature>
<reference evidence="1" key="1">
    <citation type="submission" date="2021-02" db="EMBL/GenBank/DDBJ databases">
        <authorList>
            <person name="Nowell W R."/>
        </authorList>
    </citation>
    <scope>NUCLEOTIDE SEQUENCE</scope>
</reference>
<organism evidence="1 2">
    <name type="scientific">Rotaria magnacalcarata</name>
    <dbReference type="NCBI Taxonomy" id="392030"/>
    <lineage>
        <taxon>Eukaryota</taxon>
        <taxon>Metazoa</taxon>
        <taxon>Spiralia</taxon>
        <taxon>Gnathifera</taxon>
        <taxon>Rotifera</taxon>
        <taxon>Eurotatoria</taxon>
        <taxon>Bdelloidea</taxon>
        <taxon>Philodinida</taxon>
        <taxon>Philodinidae</taxon>
        <taxon>Rotaria</taxon>
    </lineage>
</organism>